<keyword evidence="2" id="KW-1185">Reference proteome</keyword>
<name>A0A5C7FEF1_9BACT</name>
<dbReference type="AlphaFoldDB" id="A0A5C7FEF1"/>
<dbReference type="Gene3D" id="3.40.50.150">
    <property type="entry name" value="Vaccinia Virus protein VP39"/>
    <property type="match status" value="1"/>
</dbReference>
<gene>
    <name evidence="1" type="ORF">FUA23_17110</name>
</gene>
<dbReference type="RefSeq" id="WP_147931989.1">
    <property type="nucleotide sequence ID" value="NZ_VOXD01000030.1"/>
</dbReference>
<accession>A0A5C7FEF1</accession>
<evidence type="ECO:0000313" key="1">
    <source>
        <dbReference type="EMBL" id="TXF87878.1"/>
    </source>
</evidence>
<comment type="caution">
    <text evidence="1">The sequence shown here is derived from an EMBL/GenBank/DDBJ whole genome shotgun (WGS) entry which is preliminary data.</text>
</comment>
<dbReference type="OrthoDB" id="1157001at2"/>
<protein>
    <submittedName>
        <fullName evidence="1">Uncharacterized protein</fullName>
    </submittedName>
</protein>
<evidence type="ECO:0000313" key="2">
    <source>
        <dbReference type="Proteomes" id="UP000321907"/>
    </source>
</evidence>
<reference evidence="1 2" key="1">
    <citation type="submission" date="2019-08" db="EMBL/GenBank/DDBJ databases">
        <title>Lewinella sp. strain SSH13 Genome sequencing and assembly.</title>
        <authorList>
            <person name="Kim I."/>
        </authorList>
    </citation>
    <scope>NUCLEOTIDE SEQUENCE [LARGE SCALE GENOMIC DNA]</scope>
    <source>
        <strain evidence="1 2">SSH13</strain>
    </source>
</reference>
<proteinExistence type="predicted"/>
<dbReference type="InterPro" id="IPR029063">
    <property type="entry name" value="SAM-dependent_MTases_sf"/>
</dbReference>
<dbReference type="Proteomes" id="UP000321907">
    <property type="component" value="Unassembled WGS sequence"/>
</dbReference>
<organism evidence="1 2">
    <name type="scientific">Neolewinella aurantiaca</name>
    <dbReference type="NCBI Taxonomy" id="2602767"/>
    <lineage>
        <taxon>Bacteria</taxon>
        <taxon>Pseudomonadati</taxon>
        <taxon>Bacteroidota</taxon>
        <taxon>Saprospiria</taxon>
        <taxon>Saprospirales</taxon>
        <taxon>Lewinellaceae</taxon>
        <taxon>Neolewinella</taxon>
    </lineage>
</organism>
<sequence>MPHSKDLAHILDVLLDGGTEEELLSETLDLYQDILLSVSGIDLGGEAELGCLHTGAGVAIGTTWAALCIDDLLRTKRFVTGLFHAVRAKAERRAGPVHILYAGTGPWATLALPLTSRFSPDELRLTLIEINDRSYNGVQRTIRNLGLEAYVEEYIQTDAATHVIAGKLPVDVMLSETMQYCLIDEMQVPIVLNLMAQLPEDAIMIPERVTLHLGVLNDDPAQLVNRSLGSIFTLDRESLKAYAPKAGTLDFPTFRQLIPALGTDAYGPLAILTTIDVFGPHGLTHYESGLTQPQIIGDYPDAQNPLSAIDFTYHLKPSPLLGMLFHT</sequence>
<dbReference type="EMBL" id="VOXD01000030">
    <property type="protein sequence ID" value="TXF87878.1"/>
    <property type="molecule type" value="Genomic_DNA"/>
</dbReference>